<dbReference type="Pfam" id="PF00575">
    <property type="entry name" value="S1"/>
    <property type="match status" value="1"/>
</dbReference>
<dbReference type="CDD" id="cd02393">
    <property type="entry name" value="KH-I_PNPase"/>
    <property type="match status" value="1"/>
</dbReference>
<dbReference type="GO" id="GO:0006396">
    <property type="term" value="P:RNA processing"/>
    <property type="evidence" value="ECO:0007669"/>
    <property type="project" value="InterPro"/>
</dbReference>
<dbReference type="InterPro" id="IPR036345">
    <property type="entry name" value="ExoRNase_PH_dom2_sf"/>
</dbReference>
<dbReference type="CDD" id="cd11363">
    <property type="entry name" value="RNase_PH_PNPase_1"/>
    <property type="match status" value="1"/>
</dbReference>
<dbReference type="InterPro" id="IPR012340">
    <property type="entry name" value="NA-bd_OB-fold"/>
</dbReference>
<dbReference type="Pfam" id="PF03726">
    <property type="entry name" value="PNPase"/>
    <property type="match status" value="1"/>
</dbReference>
<name>A0A2M8QGI2_9CHLR</name>
<dbReference type="SUPFAM" id="SSF50249">
    <property type="entry name" value="Nucleic acid-binding proteins"/>
    <property type="match status" value="1"/>
</dbReference>
<dbReference type="Pfam" id="PF03725">
    <property type="entry name" value="RNase_PH_C"/>
    <property type="match status" value="1"/>
</dbReference>
<evidence type="ECO:0000256" key="2">
    <source>
        <dbReference type="ARBA" id="ARBA00022490"/>
    </source>
</evidence>
<dbReference type="EC" id="2.7.7.8" evidence="8"/>
<feature type="binding site" evidence="8">
    <location>
        <position position="492"/>
    </location>
    <ligand>
        <name>Mg(2+)</name>
        <dbReference type="ChEBI" id="CHEBI:18420"/>
    </ligand>
</feature>
<dbReference type="EMBL" id="PGTN01000003">
    <property type="protein sequence ID" value="PJF48931.1"/>
    <property type="molecule type" value="Genomic_DNA"/>
</dbReference>
<dbReference type="CDD" id="cd04472">
    <property type="entry name" value="S1_PNPase"/>
    <property type="match status" value="1"/>
</dbReference>
<dbReference type="Gene3D" id="3.30.230.70">
    <property type="entry name" value="GHMP Kinase, N-terminal domain"/>
    <property type="match status" value="2"/>
</dbReference>
<dbReference type="FunFam" id="3.30.230.70:FF:000002">
    <property type="entry name" value="Polyribonucleotide nucleotidyltransferase"/>
    <property type="match status" value="1"/>
</dbReference>
<dbReference type="InterPro" id="IPR036612">
    <property type="entry name" value="KH_dom_type_1_sf"/>
</dbReference>
<dbReference type="PANTHER" id="PTHR11252">
    <property type="entry name" value="POLYRIBONUCLEOTIDE NUCLEOTIDYLTRANSFERASE"/>
    <property type="match status" value="1"/>
</dbReference>
<feature type="compositionally biased region" description="Basic and acidic residues" evidence="9">
    <location>
        <begin position="731"/>
        <end position="740"/>
    </location>
</feature>
<dbReference type="GO" id="GO:0000175">
    <property type="term" value="F:3'-5'-RNA exonuclease activity"/>
    <property type="evidence" value="ECO:0007669"/>
    <property type="project" value="TreeGrafter"/>
</dbReference>
<keyword evidence="4 8" id="KW-0548">Nucleotidyltransferase</keyword>
<evidence type="ECO:0000256" key="4">
    <source>
        <dbReference type="ARBA" id="ARBA00022695"/>
    </source>
</evidence>
<keyword evidence="6 8" id="KW-0460">Magnesium</keyword>
<evidence type="ECO:0000256" key="7">
    <source>
        <dbReference type="ARBA" id="ARBA00022884"/>
    </source>
</evidence>
<reference evidence="11 12" key="1">
    <citation type="submission" date="2017-11" db="EMBL/GenBank/DDBJ databases">
        <title>Evolution of Phototrophy in the Chloroflexi Phylum Driven by Horizontal Gene Transfer.</title>
        <authorList>
            <person name="Ward L.M."/>
            <person name="Hemp J."/>
            <person name="Shih P.M."/>
            <person name="Mcglynn S.E."/>
            <person name="Fischer W."/>
        </authorList>
    </citation>
    <scope>NUCLEOTIDE SEQUENCE [LARGE SCALE GENOMIC DNA]</scope>
    <source>
        <strain evidence="11">JP3_7</strain>
    </source>
</reference>
<keyword evidence="2 8" id="KW-0963">Cytoplasm</keyword>
<feature type="compositionally biased region" description="Basic and acidic residues" evidence="9">
    <location>
        <begin position="708"/>
        <end position="723"/>
    </location>
</feature>
<dbReference type="GO" id="GO:0004654">
    <property type="term" value="F:polyribonucleotide nucleotidyltransferase activity"/>
    <property type="evidence" value="ECO:0007669"/>
    <property type="project" value="UniProtKB-UniRule"/>
</dbReference>
<dbReference type="PANTHER" id="PTHR11252:SF0">
    <property type="entry name" value="POLYRIBONUCLEOTIDE NUCLEOTIDYLTRANSFERASE 1, MITOCHONDRIAL"/>
    <property type="match status" value="1"/>
</dbReference>
<sequence>MPVNHVYTARIGEREIRIETGRLACQAGGAVTARMGDTMVLATATMSKSVRQGIDFFPLSVEYEERLYAAGRIPGSYFRREGRPPEAAILIARLVDRPLRPLFPDDLRNDVQIIVTALSHDQVNDIDVLAVNAASAALMVSDVPFDNPVGAVRIGLINGELIINPTIPEMQYSDLDLRVAGTKDAIVMVECGANEVDEATMVRALKLAHDAIQEFIAMQHLMRQEVGKPKADYPKFGRDEAFNQRVREALGNRVQEAIDQELEKAERQAVLDAIEGEVLAQMQSIGDVNADELHQVVKDVTSEAVRTRILRDGIRPDGRRPKEIRPIWVEVGDHLSPRAHGAGLFTRGETQILSIVTLGSKADAQPLDGLYPQEEKRYMHHYNFPPFSTGEAKVLRGSSRREIGHSALAERALLPVIPDENEFPYTLRVVSEVLSSNGSTSMGSVCGSTLALMDAGVPIRAPVAGIAMGLITAPGGLSEGYAILSDIQGLEDHIGDMDFKVAGTRKGITALQMDIKIAGLTTEVLEQALAQAREGRLAILERMLAVIPEPRPTLKPHAPRMLVINIDPEKLGTVIGPSGKTVRAIQDQTGAKIDIEDDGRVFISSPDGAGAEKAREMIESMTGSVTLGGIYTGKVVRITEFGAFVEIMPKTDGMVHVSQLSDHPVRNVADEVKVGQEVTVMVIGNDNGKIRLSRRAVLEGMTLEEAQEADRAGGRGSPRRDSGGRNSQGGGRERERERRPPLRRNGPARPHG</sequence>
<proteinExistence type="inferred from homology"/>
<feature type="compositionally biased region" description="Low complexity" evidence="9">
    <location>
        <begin position="743"/>
        <end position="752"/>
    </location>
</feature>
<comment type="catalytic activity">
    <reaction evidence="8">
        <text>RNA(n+1) + phosphate = RNA(n) + a ribonucleoside 5'-diphosphate</text>
        <dbReference type="Rhea" id="RHEA:22096"/>
        <dbReference type="Rhea" id="RHEA-COMP:14527"/>
        <dbReference type="Rhea" id="RHEA-COMP:17342"/>
        <dbReference type="ChEBI" id="CHEBI:43474"/>
        <dbReference type="ChEBI" id="CHEBI:57930"/>
        <dbReference type="ChEBI" id="CHEBI:140395"/>
        <dbReference type="EC" id="2.7.7.8"/>
    </reaction>
</comment>
<keyword evidence="3 8" id="KW-0808">Transferase</keyword>
<dbReference type="SUPFAM" id="SSF54211">
    <property type="entry name" value="Ribosomal protein S5 domain 2-like"/>
    <property type="match status" value="2"/>
</dbReference>
<keyword evidence="5 8" id="KW-0479">Metal-binding</keyword>
<evidence type="ECO:0000259" key="10">
    <source>
        <dbReference type="PROSITE" id="PS50126"/>
    </source>
</evidence>
<dbReference type="PROSITE" id="PS50084">
    <property type="entry name" value="KH_TYPE_1"/>
    <property type="match status" value="1"/>
</dbReference>
<dbReference type="Gene3D" id="3.30.1370.10">
    <property type="entry name" value="K Homology domain, type 1"/>
    <property type="match status" value="1"/>
</dbReference>
<dbReference type="SUPFAM" id="SSF54791">
    <property type="entry name" value="Eukaryotic type KH-domain (KH-domain type I)"/>
    <property type="match status" value="1"/>
</dbReference>
<evidence type="ECO:0000256" key="8">
    <source>
        <dbReference type="HAMAP-Rule" id="MF_01595"/>
    </source>
</evidence>
<comment type="caution">
    <text evidence="11">The sequence shown here is derived from an EMBL/GenBank/DDBJ whole genome shotgun (WGS) entry which is preliminary data.</text>
</comment>
<protein>
    <recommendedName>
        <fullName evidence="8">Polyribonucleotide nucleotidyltransferase</fullName>
        <ecNumber evidence="8">2.7.7.8</ecNumber>
    </recommendedName>
    <alternativeName>
        <fullName evidence="8">Polynucleotide phosphorylase</fullName>
        <shortName evidence="8">PNPase</shortName>
    </alternativeName>
</protein>
<feature type="binding site" evidence="8">
    <location>
        <position position="498"/>
    </location>
    <ligand>
        <name>Mg(2+)</name>
        <dbReference type="ChEBI" id="CHEBI:18420"/>
    </ligand>
</feature>
<dbReference type="PIRSF" id="PIRSF005499">
    <property type="entry name" value="PNPase"/>
    <property type="match status" value="1"/>
</dbReference>
<evidence type="ECO:0000256" key="5">
    <source>
        <dbReference type="ARBA" id="ARBA00022723"/>
    </source>
</evidence>
<feature type="domain" description="S1 motif" evidence="10">
    <location>
        <begin position="628"/>
        <end position="695"/>
    </location>
</feature>
<dbReference type="GO" id="GO:0006402">
    <property type="term" value="P:mRNA catabolic process"/>
    <property type="evidence" value="ECO:0007669"/>
    <property type="project" value="UniProtKB-UniRule"/>
</dbReference>
<dbReference type="Gene3D" id="2.40.50.140">
    <property type="entry name" value="Nucleic acid-binding proteins"/>
    <property type="match status" value="1"/>
</dbReference>
<accession>A0A2M8QGI2</accession>
<dbReference type="InterPro" id="IPR015847">
    <property type="entry name" value="ExoRNase_PH_dom2"/>
</dbReference>
<dbReference type="FunFam" id="2.40.50.140:FF:000189">
    <property type="entry name" value="Polyribonucleotide nucleotidyltransferase, putative"/>
    <property type="match status" value="1"/>
</dbReference>
<dbReference type="InterPro" id="IPR012162">
    <property type="entry name" value="PNPase"/>
</dbReference>
<dbReference type="InterPro" id="IPR027408">
    <property type="entry name" value="PNPase/RNase_PH_dom_sf"/>
</dbReference>
<feature type="region of interest" description="Disordered" evidence="9">
    <location>
        <begin position="704"/>
        <end position="752"/>
    </location>
</feature>
<dbReference type="InterPro" id="IPR004087">
    <property type="entry name" value="KH_dom"/>
</dbReference>
<dbReference type="SMART" id="SM00322">
    <property type="entry name" value="KH"/>
    <property type="match status" value="1"/>
</dbReference>
<organism evidence="11 12">
    <name type="scientific">Candidatus Thermofonsia Clade 3 bacterium</name>
    <dbReference type="NCBI Taxonomy" id="2364212"/>
    <lineage>
        <taxon>Bacteria</taxon>
        <taxon>Bacillati</taxon>
        <taxon>Chloroflexota</taxon>
        <taxon>Candidatus Thermofontia</taxon>
        <taxon>Candidatus Thermofonsia Clade 3</taxon>
    </lineage>
</organism>
<dbReference type="HAMAP" id="MF_01595">
    <property type="entry name" value="PNPase"/>
    <property type="match status" value="1"/>
</dbReference>
<evidence type="ECO:0000256" key="6">
    <source>
        <dbReference type="ARBA" id="ARBA00022842"/>
    </source>
</evidence>
<evidence type="ECO:0000256" key="3">
    <source>
        <dbReference type="ARBA" id="ARBA00022679"/>
    </source>
</evidence>
<dbReference type="GO" id="GO:0003723">
    <property type="term" value="F:RNA binding"/>
    <property type="evidence" value="ECO:0007669"/>
    <property type="project" value="UniProtKB-UniRule"/>
</dbReference>
<dbReference type="Pfam" id="PF01138">
    <property type="entry name" value="RNase_PH"/>
    <property type="match status" value="2"/>
</dbReference>
<comment type="similarity">
    <text evidence="1 8">Belongs to the polyribonucleotide nucleotidyltransferase family.</text>
</comment>
<dbReference type="Proteomes" id="UP000230790">
    <property type="component" value="Unassembled WGS sequence"/>
</dbReference>
<dbReference type="Pfam" id="PF00013">
    <property type="entry name" value="KH_1"/>
    <property type="match status" value="1"/>
</dbReference>
<evidence type="ECO:0000313" key="11">
    <source>
        <dbReference type="EMBL" id="PJF48931.1"/>
    </source>
</evidence>
<gene>
    <name evidence="8" type="primary">pnp</name>
    <name evidence="11" type="ORF">CUN48_00815</name>
</gene>
<dbReference type="InterPro" id="IPR001247">
    <property type="entry name" value="ExoRNase_PH_dom1"/>
</dbReference>
<dbReference type="CDD" id="cd11364">
    <property type="entry name" value="RNase_PH_PNPase_2"/>
    <property type="match status" value="1"/>
</dbReference>
<comment type="function">
    <text evidence="8">Involved in mRNA degradation. Catalyzes the phosphorolysis of single-stranded polyribonucleotides processively in the 3'- to 5'-direction.</text>
</comment>
<dbReference type="GO" id="GO:0005829">
    <property type="term" value="C:cytosol"/>
    <property type="evidence" value="ECO:0007669"/>
    <property type="project" value="UniProtKB-ARBA"/>
</dbReference>
<dbReference type="SUPFAM" id="SSF55666">
    <property type="entry name" value="Ribonuclease PH domain 2-like"/>
    <property type="match status" value="2"/>
</dbReference>
<dbReference type="AlphaFoldDB" id="A0A2M8QGI2"/>
<dbReference type="NCBIfam" id="TIGR03591">
    <property type="entry name" value="polynuc_phos"/>
    <property type="match status" value="1"/>
</dbReference>
<keyword evidence="7 8" id="KW-0694">RNA-binding</keyword>
<dbReference type="SMART" id="SM00316">
    <property type="entry name" value="S1"/>
    <property type="match status" value="1"/>
</dbReference>
<dbReference type="PROSITE" id="PS50126">
    <property type="entry name" value="S1"/>
    <property type="match status" value="1"/>
</dbReference>
<comment type="subcellular location">
    <subcellularLocation>
        <location evidence="8">Cytoplasm</location>
    </subcellularLocation>
</comment>
<dbReference type="InterPro" id="IPR015848">
    <property type="entry name" value="PNPase_PH_RNA-bd_bac/org-type"/>
</dbReference>
<evidence type="ECO:0000313" key="12">
    <source>
        <dbReference type="Proteomes" id="UP000230790"/>
    </source>
</evidence>
<dbReference type="InterPro" id="IPR020568">
    <property type="entry name" value="Ribosomal_Su5_D2-typ_SF"/>
</dbReference>
<dbReference type="InterPro" id="IPR003029">
    <property type="entry name" value="S1_domain"/>
</dbReference>
<evidence type="ECO:0000256" key="1">
    <source>
        <dbReference type="ARBA" id="ARBA00007404"/>
    </source>
</evidence>
<dbReference type="InterPro" id="IPR004088">
    <property type="entry name" value="KH_dom_type_1"/>
</dbReference>
<dbReference type="FunFam" id="3.30.230.70:FF:000001">
    <property type="entry name" value="Polyribonucleotide nucleotidyltransferase"/>
    <property type="match status" value="1"/>
</dbReference>
<comment type="cofactor">
    <cofactor evidence="8">
        <name>Mg(2+)</name>
        <dbReference type="ChEBI" id="CHEBI:18420"/>
    </cofactor>
</comment>
<evidence type="ECO:0000256" key="9">
    <source>
        <dbReference type="SAM" id="MobiDB-lite"/>
    </source>
</evidence>
<dbReference type="NCBIfam" id="NF008805">
    <property type="entry name" value="PRK11824.1"/>
    <property type="match status" value="1"/>
</dbReference>
<dbReference type="FunFam" id="3.30.1370.10:FF:000001">
    <property type="entry name" value="Polyribonucleotide nucleotidyltransferase"/>
    <property type="match status" value="1"/>
</dbReference>
<dbReference type="GO" id="GO:0000287">
    <property type="term" value="F:magnesium ion binding"/>
    <property type="evidence" value="ECO:0007669"/>
    <property type="project" value="UniProtKB-UniRule"/>
</dbReference>